<dbReference type="PANTHER" id="PTHR24064">
    <property type="entry name" value="SOLUTE CARRIER FAMILY 22 MEMBER"/>
    <property type="match status" value="1"/>
</dbReference>
<comment type="subcellular location">
    <subcellularLocation>
        <location evidence="1">Membrane</location>
        <topology evidence="1">Multi-pass membrane protein</topology>
    </subcellularLocation>
</comment>
<dbReference type="InterPro" id="IPR005828">
    <property type="entry name" value="MFS_sugar_transport-like"/>
</dbReference>
<feature type="transmembrane region" description="Helical" evidence="5">
    <location>
        <begin position="510"/>
        <end position="534"/>
    </location>
</feature>
<keyword evidence="4 5" id="KW-0472">Membrane</keyword>
<sequence length="634" mass="70653">MKRSQLGFQRIKHIQDRMVYLFVDGSFVPSATHLLASAKGAWSRSKAPGEVSFILLTMTIEPRTSRSLGVSKVALTLKGSNVHIAGEKMLSSWASSYSSVAMSNQRLTCIEDIYDQIGGFGRFQFATVFFLAGAKFVVGWSMMLMSYAGYVSDYVCITDKGATQPDEAMFTNISLYTMGVTNVSGLNVCKVNGTDCQKYTFLGSKRTAITEWDLVCDLRLLKATIISIQMAGVVLGSILGGLSGDHFGRRLTFYCSLLLHVIFNIVSAYSISWQMFAAMRFFIGTVLGVIMVLVIPYPTEFLPTRWRHVMPSVPLWPMGVMTFAVVAWWLEDWSRLQSGCAIISGVLLLGFTFIPESPRWLATQGRLEESYKVLEKMARMNGKTLPPAAMDVLRKIAENERANEKKKKYTFLDLFKRKRSAMITIIFAYQWAMLGIVYYGINFGVNSFVGNLYLNIFILNAVQVAGYLSMMVILSRIGRRLTCIVLMIVSVMVSFTCVALHIAVSEPTRGRWISALCQLTSVIIVACWTAAQVWVTESYPTVIRSLGYGFANLASRFGSTLAPFVINLDEMPLFSFVLMGIIALVAILAILFVPETNNQMMEETVYTAPFKNEKEEGEVCEFFPAAVDLDDKVV</sequence>
<dbReference type="SUPFAM" id="SSF103473">
    <property type="entry name" value="MFS general substrate transporter"/>
    <property type="match status" value="1"/>
</dbReference>
<gene>
    <name evidence="7" type="ORF">PoB_007223900</name>
</gene>
<feature type="transmembrane region" description="Helical" evidence="5">
    <location>
        <begin position="309"/>
        <end position="330"/>
    </location>
</feature>
<evidence type="ECO:0000313" key="7">
    <source>
        <dbReference type="EMBL" id="GFO45734.1"/>
    </source>
</evidence>
<dbReference type="GO" id="GO:0016020">
    <property type="term" value="C:membrane"/>
    <property type="evidence" value="ECO:0007669"/>
    <property type="project" value="UniProtKB-SubCell"/>
</dbReference>
<reference evidence="7 8" key="1">
    <citation type="journal article" date="2021" name="Elife">
        <title>Chloroplast acquisition without the gene transfer in kleptoplastic sea slugs, Plakobranchus ocellatus.</title>
        <authorList>
            <person name="Maeda T."/>
            <person name="Takahashi S."/>
            <person name="Yoshida T."/>
            <person name="Shimamura S."/>
            <person name="Takaki Y."/>
            <person name="Nagai Y."/>
            <person name="Toyoda A."/>
            <person name="Suzuki Y."/>
            <person name="Arimoto A."/>
            <person name="Ishii H."/>
            <person name="Satoh N."/>
            <person name="Nishiyama T."/>
            <person name="Hasebe M."/>
            <person name="Maruyama T."/>
            <person name="Minagawa J."/>
            <person name="Obokata J."/>
            <person name="Shigenobu S."/>
        </authorList>
    </citation>
    <scope>NUCLEOTIDE SEQUENCE [LARGE SCALE GENOMIC DNA]</scope>
</reference>
<dbReference type="PROSITE" id="PS50850">
    <property type="entry name" value="MFS"/>
    <property type="match status" value="1"/>
</dbReference>
<feature type="transmembrane region" description="Helical" evidence="5">
    <location>
        <begin position="572"/>
        <end position="593"/>
    </location>
</feature>
<evidence type="ECO:0000256" key="4">
    <source>
        <dbReference type="ARBA" id="ARBA00023136"/>
    </source>
</evidence>
<evidence type="ECO:0000256" key="3">
    <source>
        <dbReference type="ARBA" id="ARBA00022989"/>
    </source>
</evidence>
<dbReference type="GO" id="GO:0022857">
    <property type="term" value="F:transmembrane transporter activity"/>
    <property type="evidence" value="ECO:0007669"/>
    <property type="project" value="InterPro"/>
</dbReference>
<dbReference type="AlphaFoldDB" id="A0AAV4DP05"/>
<feature type="transmembrane region" description="Helical" evidence="5">
    <location>
        <begin position="220"/>
        <end position="239"/>
    </location>
</feature>
<protein>
    <submittedName>
        <fullName evidence="7">Solute carrier family 22 member 21</fullName>
    </submittedName>
</protein>
<dbReference type="Proteomes" id="UP000735302">
    <property type="component" value="Unassembled WGS sequence"/>
</dbReference>
<feature type="domain" description="Major facilitator superfamily (MFS) profile" evidence="6">
    <location>
        <begin position="127"/>
        <end position="598"/>
    </location>
</feature>
<keyword evidence="8" id="KW-1185">Reference proteome</keyword>
<feature type="transmembrane region" description="Helical" evidence="5">
    <location>
        <begin position="336"/>
        <end position="354"/>
    </location>
</feature>
<dbReference type="InterPro" id="IPR036259">
    <property type="entry name" value="MFS_trans_sf"/>
</dbReference>
<dbReference type="Gene3D" id="1.20.1250.20">
    <property type="entry name" value="MFS general substrate transporter like domains"/>
    <property type="match status" value="1"/>
</dbReference>
<feature type="transmembrane region" description="Helical" evidence="5">
    <location>
        <begin position="277"/>
        <end position="297"/>
    </location>
</feature>
<evidence type="ECO:0000256" key="1">
    <source>
        <dbReference type="ARBA" id="ARBA00004141"/>
    </source>
</evidence>
<dbReference type="Pfam" id="PF00083">
    <property type="entry name" value="Sugar_tr"/>
    <property type="match status" value="1"/>
</dbReference>
<feature type="transmembrane region" description="Helical" evidence="5">
    <location>
        <begin position="421"/>
        <end position="441"/>
    </location>
</feature>
<feature type="transmembrane region" description="Helical" evidence="5">
    <location>
        <begin position="251"/>
        <end position="271"/>
    </location>
</feature>
<comment type="caution">
    <text evidence="7">The sequence shown here is derived from an EMBL/GenBank/DDBJ whole genome shotgun (WGS) entry which is preliminary data.</text>
</comment>
<dbReference type="EMBL" id="BLXT01008064">
    <property type="protein sequence ID" value="GFO45734.1"/>
    <property type="molecule type" value="Genomic_DNA"/>
</dbReference>
<organism evidence="7 8">
    <name type="scientific">Plakobranchus ocellatus</name>
    <dbReference type="NCBI Taxonomy" id="259542"/>
    <lineage>
        <taxon>Eukaryota</taxon>
        <taxon>Metazoa</taxon>
        <taxon>Spiralia</taxon>
        <taxon>Lophotrochozoa</taxon>
        <taxon>Mollusca</taxon>
        <taxon>Gastropoda</taxon>
        <taxon>Heterobranchia</taxon>
        <taxon>Euthyneura</taxon>
        <taxon>Panpulmonata</taxon>
        <taxon>Sacoglossa</taxon>
        <taxon>Placobranchoidea</taxon>
        <taxon>Plakobranchidae</taxon>
        <taxon>Plakobranchus</taxon>
    </lineage>
</organism>
<name>A0AAV4DP05_9GAST</name>
<keyword evidence="2 5" id="KW-0812">Transmembrane</keyword>
<dbReference type="InterPro" id="IPR020846">
    <property type="entry name" value="MFS_dom"/>
</dbReference>
<evidence type="ECO:0000256" key="5">
    <source>
        <dbReference type="SAM" id="Phobius"/>
    </source>
</evidence>
<feature type="transmembrane region" description="Helical" evidence="5">
    <location>
        <begin position="453"/>
        <end position="474"/>
    </location>
</feature>
<keyword evidence="3 5" id="KW-1133">Transmembrane helix</keyword>
<proteinExistence type="predicted"/>
<feature type="transmembrane region" description="Helical" evidence="5">
    <location>
        <begin position="123"/>
        <end position="143"/>
    </location>
</feature>
<feature type="transmembrane region" description="Helical" evidence="5">
    <location>
        <begin position="481"/>
        <end position="504"/>
    </location>
</feature>
<evidence type="ECO:0000313" key="8">
    <source>
        <dbReference type="Proteomes" id="UP000735302"/>
    </source>
</evidence>
<accession>A0AAV4DP05</accession>
<evidence type="ECO:0000256" key="2">
    <source>
        <dbReference type="ARBA" id="ARBA00022692"/>
    </source>
</evidence>
<evidence type="ECO:0000259" key="6">
    <source>
        <dbReference type="PROSITE" id="PS50850"/>
    </source>
</evidence>